<protein>
    <submittedName>
        <fullName evidence="4">Putative polysaccharide export protein</fullName>
    </submittedName>
</protein>
<gene>
    <name evidence="4" type="ORF">FTUN_4283</name>
</gene>
<evidence type="ECO:0000259" key="3">
    <source>
        <dbReference type="Pfam" id="PF02563"/>
    </source>
</evidence>
<dbReference type="Gene3D" id="3.30.1950.10">
    <property type="entry name" value="wza like domain"/>
    <property type="match status" value="1"/>
</dbReference>
<dbReference type="GO" id="GO:0015159">
    <property type="term" value="F:polysaccharide transmembrane transporter activity"/>
    <property type="evidence" value="ECO:0007669"/>
    <property type="project" value="InterPro"/>
</dbReference>
<dbReference type="RefSeq" id="WP_171472251.1">
    <property type="nucleotide sequence ID" value="NZ_CP053452.2"/>
</dbReference>
<dbReference type="Gene3D" id="3.10.560.10">
    <property type="entry name" value="Outer membrane lipoprotein wza domain like"/>
    <property type="match status" value="1"/>
</dbReference>
<dbReference type="PANTHER" id="PTHR33619:SF3">
    <property type="entry name" value="POLYSACCHARIDE EXPORT PROTEIN GFCE-RELATED"/>
    <property type="match status" value="1"/>
</dbReference>
<dbReference type="Proteomes" id="UP000503447">
    <property type="component" value="Chromosome"/>
</dbReference>
<name>A0A6M5YTF8_9BACT</name>
<dbReference type="InterPro" id="IPR003715">
    <property type="entry name" value="Poly_export_N"/>
</dbReference>
<feature type="domain" description="Polysaccharide export protein N-terminal" evidence="3">
    <location>
        <begin position="67"/>
        <end position="140"/>
    </location>
</feature>
<evidence type="ECO:0000256" key="2">
    <source>
        <dbReference type="SAM" id="SignalP"/>
    </source>
</evidence>
<dbReference type="PANTHER" id="PTHR33619">
    <property type="entry name" value="POLYSACCHARIDE EXPORT PROTEIN GFCE-RELATED"/>
    <property type="match status" value="1"/>
</dbReference>
<evidence type="ECO:0000256" key="1">
    <source>
        <dbReference type="ARBA" id="ARBA00022729"/>
    </source>
</evidence>
<dbReference type="PROSITE" id="PS51257">
    <property type="entry name" value="PROKAR_LIPOPROTEIN"/>
    <property type="match status" value="1"/>
</dbReference>
<sequence length="253" mass="26884">MRWVRGTLLVCATAAIVGVSALIGCTQLQTHDSLADLLKDRQGANSTPPPAEPEPTAAPRELARVPAPPYAVEPPDVLTIEVTVKDPKTGATAPLPEQPVTGTFLVREDGTVGLGKWGSVRVSGLKLDEASDAVRKHLANAPLASVAERDLSVVVDVVARNSKRYYVITEAADKRQEVYAFPATWQETVVDAVSGVDGLASVAGKQSVRIVRKKTAGGPDEVLPVDWNAVTQNGVMTTNYQILPGDRIFVTSK</sequence>
<evidence type="ECO:0000313" key="4">
    <source>
        <dbReference type="EMBL" id="QJW96724.1"/>
    </source>
</evidence>
<dbReference type="EMBL" id="CP053452">
    <property type="protein sequence ID" value="QJW96724.1"/>
    <property type="molecule type" value="Genomic_DNA"/>
</dbReference>
<accession>A0A6M5YTF8</accession>
<keyword evidence="5" id="KW-1185">Reference proteome</keyword>
<dbReference type="KEGG" id="ftj:FTUN_4283"/>
<dbReference type="InterPro" id="IPR049712">
    <property type="entry name" value="Poly_export"/>
</dbReference>
<keyword evidence="1 2" id="KW-0732">Signal</keyword>
<evidence type="ECO:0000313" key="5">
    <source>
        <dbReference type="Proteomes" id="UP000503447"/>
    </source>
</evidence>
<proteinExistence type="predicted"/>
<feature type="chain" id="PRO_5026863195" evidence="2">
    <location>
        <begin position="22"/>
        <end position="253"/>
    </location>
</feature>
<reference evidence="5" key="1">
    <citation type="submission" date="2020-05" db="EMBL/GenBank/DDBJ databases">
        <title>Frigoriglobus tundricola gen. nov., sp. nov., a psychrotolerant cellulolytic planctomycete of the family Gemmataceae with two divergent copies of 16S rRNA gene.</title>
        <authorList>
            <person name="Kulichevskaya I.S."/>
            <person name="Ivanova A.A."/>
            <person name="Naumoff D.G."/>
            <person name="Beletsky A.V."/>
            <person name="Rijpstra W.I.C."/>
            <person name="Sinninghe Damste J.S."/>
            <person name="Mardanov A.V."/>
            <person name="Ravin N.V."/>
            <person name="Dedysh S.N."/>
        </authorList>
    </citation>
    <scope>NUCLEOTIDE SEQUENCE [LARGE SCALE GENOMIC DNA]</scope>
    <source>
        <strain evidence="5">PL17</strain>
    </source>
</reference>
<dbReference type="AlphaFoldDB" id="A0A6M5YTF8"/>
<dbReference type="Pfam" id="PF02563">
    <property type="entry name" value="Poly_export"/>
    <property type="match status" value="1"/>
</dbReference>
<feature type="signal peptide" evidence="2">
    <location>
        <begin position="1"/>
        <end position="21"/>
    </location>
</feature>
<organism evidence="4 5">
    <name type="scientific">Frigoriglobus tundricola</name>
    <dbReference type="NCBI Taxonomy" id="2774151"/>
    <lineage>
        <taxon>Bacteria</taxon>
        <taxon>Pseudomonadati</taxon>
        <taxon>Planctomycetota</taxon>
        <taxon>Planctomycetia</taxon>
        <taxon>Gemmatales</taxon>
        <taxon>Gemmataceae</taxon>
        <taxon>Frigoriglobus</taxon>
    </lineage>
</organism>